<dbReference type="Gene3D" id="3.30.420.40">
    <property type="match status" value="2"/>
</dbReference>
<dbReference type="SUPFAM" id="SSF100920">
    <property type="entry name" value="Heat shock protein 70kD (HSP70), peptide-binding domain"/>
    <property type="match status" value="1"/>
</dbReference>
<dbReference type="Pfam" id="PF00012">
    <property type="entry name" value="HSP70"/>
    <property type="match status" value="1"/>
</dbReference>
<dbReference type="GO" id="GO:0140662">
    <property type="term" value="F:ATP-dependent protein folding chaperone"/>
    <property type="evidence" value="ECO:0007669"/>
    <property type="project" value="InterPro"/>
</dbReference>
<keyword evidence="3 4" id="KW-0067">ATP-binding</keyword>
<dbReference type="InterPro" id="IPR018181">
    <property type="entry name" value="Heat_shock_70_CS"/>
</dbReference>
<gene>
    <name evidence="5" type="ORF">GEV33_006817</name>
</gene>
<evidence type="ECO:0000313" key="5">
    <source>
        <dbReference type="EMBL" id="KAH0815974.1"/>
    </source>
</evidence>
<dbReference type="InterPro" id="IPR013126">
    <property type="entry name" value="Hsp_70_fam"/>
</dbReference>
<dbReference type="FunFam" id="3.30.30.30:FF:000005">
    <property type="entry name" value="Heat shock protein ssb1"/>
    <property type="match status" value="1"/>
</dbReference>
<protein>
    <submittedName>
        <fullName evidence="5">Uncharacterized protein</fullName>
    </submittedName>
</protein>
<dbReference type="FunFam" id="3.90.640.10:FF:000003">
    <property type="entry name" value="Molecular chaperone DnaK"/>
    <property type="match status" value="1"/>
</dbReference>
<comment type="caution">
    <text evidence="5">The sequence shown here is derived from an EMBL/GenBank/DDBJ whole genome shotgun (WGS) entry which is preliminary data.</text>
</comment>
<dbReference type="Gene3D" id="3.90.640.10">
    <property type="entry name" value="Actin, Chain A, domain 4"/>
    <property type="match status" value="1"/>
</dbReference>
<evidence type="ECO:0000256" key="2">
    <source>
        <dbReference type="ARBA" id="ARBA00022741"/>
    </source>
</evidence>
<evidence type="ECO:0000256" key="4">
    <source>
        <dbReference type="RuleBase" id="RU003322"/>
    </source>
</evidence>
<dbReference type="Proteomes" id="UP000719412">
    <property type="component" value="Unassembled WGS sequence"/>
</dbReference>
<dbReference type="PANTHER" id="PTHR19375">
    <property type="entry name" value="HEAT SHOCK PROTEIN 70KDA"/>
    <property type="match status" value="1"/>
</dbReference>
<dbReference type="InterPro" id="IPR043129">
    <property type="entry name" value="ATPase_NBD"/>
</dbReference>
<evidence type="ECO:0000313" key="6">
    <source>
        <dbReference type="Proteomes" id="UP000719412"/>
    </source>
</evidence>
<dbReference type="PROSITE" id="PS01036">
    <property type="entry name" value="HSP70_3"/>
    <property type="match status" value="1"/>
</dbReference>
<evidence type="ECO:0000256" key="3">
    <source>
        <dbReference type="ARBA" id="ARBA00022840"/>
    </source>
</evidence>
<reference evidence="5" key="2">
    <citation type="submission" date="2021-08" db="EMBL/GenBank/DDBJ databases">
        <authorList>
            <person name="Eriksson T."/>
        </authorList>
    </citation>
    <scope>NUCLEOTIDE SEQUENCE</scope>
    <source>
        <strain evidence="5">Stoneville</strain>
        <tissue evidence="5">Whole head</tissue>
    </source>
</reference>
<name>A0A8J6HJW4_TENMO</name>
<dbReference type="EMBL" id="JABDTM020022278">
    <property type="protein sequence ID" value="KAH0815974.1"/>
    <property type="molecule type" value="Genomic_DNA"/>
</dbReference>
<dbReference type="InterPro" id="IPR029047">
    <property type="entry name" value="HSP70_peptide-bd_sf"/>
</dbReference>
<accession>A0A8J6HJW4</accession>
<dbReference type="CDD" id="cd24028">
    <property type="entry name" value="ASKHA_NBD_HSP70_HSPA1-like"/>
    <property type="match status" value="1"/>
</dbReference>
<dbReference type="Gene3D" id="2.60.34.10">
    <property type="entry name" value="Substrate Binding Domain Of DNAk, Chain A, domain 1"/>
    <property type="match status" value="1"/>
</dbReference>
<dbReference type="SUPFAM" id="SSF53067">
    <property type="entry name" value="Actin-like ATPase domain"/>
    <property type="match status" value="2"/>
</dbReference>
<comment type="similarity">
    <text evidence="1 4">Belongs to the heat shock protein 70 family.</text>
</comment>
<organism evidence="5 6">
    <name type="scientific">Tenebrio molitor</name>
    <name type="common">Yellow mealworm beetle</name>
    <dbReference type="NCBI Taxonomy" id="7067"/>
    <lineage>
        <taxon>Eukaryota</taxon>
        <taxon>Metazoa</taxon>
        <taxon>Ecdysozoa</taxon>
        <taxon>Arthropoda</taxon>
        <taxon>Hexapoda</taxon>
        <taxon>Insecta</taxon>
        <taxon>Pterygota</taxon>
        <taxon>Neoptera</taxon>
        <taxon>Endopterygota</taxon>
        <taxon>Coleoptera</taxon>
        <taxon>Polyphaga</taxon>
        <taxon>Cucujiformia</taxon>
        <taxon>Tenebrionidae</taxon>
        <taxon>Tenebrio</taxon>
    </lineage>
</organism>
<keyword evidence="2 4" id="KW-0547">Nucleotide-binding</keyword>
<dbReference type="PRINTS" id="PR00301">
    <property type="entry name" value="HEATSHOCK70"/>
</dbReference>
<proteinExistence type="inferred from homology"/>
<evidence type="ECO:0000256" key="1">
    <source>
        <dbReference type="ARBA" id="ARBA00007381"/>
    </source>
</evidence>
<dbReference type="GO" id="GO:0005524">
    <property type="term" value="F:ATP binding"/>
    <property type="evidence" value="ECO:0007669"/>
    <property type="project" value="UniProtKB-KW"/>
</dbReference>
<dbReference type="AlphaFoldDB" id="A0A8J6HJW4"/>
<sequence length="639" mass="72362">MSDIVIGIDLGTTNTCTAYYFNSRVKILENEEGGRVTPSHLHIDEKNTVVVGHYARRMSDLQPECAIYELKRLIGRKFDDPYVQNNLQYFSFGVENCYNKPIVTIQGRHNKLQKTPVELCAAILSKMKRDATSKVREPVDKAVITVPAYFNISQRQATLKAANKAGFTVLKLLNEPTAAALSYYLENDCEEEHLSLVYDLGGGTFDVAILKRNGSNIDIIGVAGDTHLGGHDFDNLIADYVCAFLERNYNYNPKSERRNMRRLRNECEEAKKILSMTESTSIVLNGFVPNHPTVEIDLSRKQFEEMSYTLLKRTITIMDDCLKSCKIDKTDIQEVILSGGSTRVPKIQEMISSYFDGKSLNKFVNPDECVAEGAALQAAMFSIHPKQKIDIMQIKDVTPLSLGISNFVDLMTFFIKKNTTIPVSRTLNRVTVDNLQKSMAFNIYEGERMNCKKNHHLAKVVIDDITPAPPGQCEAIVTMSIDENGILKVTAKEEHRNNVKNLTIEYTRGHRSDKEVTKALEEAEIYKLEDEYFVQFASLKEYVLDYCERAKYNFEEKGLTESHKSLYELCKETKEATEYLNLEDKDKLEDFLAKIESKCKKRYIPVLHVLIAPITAPVHSLGCTARRKSPQKKTANASA</sequence>
<keyword evidence="6" id="KW-1185">Reference proteome</keyword>
<reference evidence="5" key="1">
    <citation type="journal article" date="2020" name="J Insects Food Feed">
        <title>The yellow mealworm (Tenebrio molitor) genome: a resource for the emerging insects as food and feed industry.</title>
        <authorList>
            <person name="Eriksson T."/>
            <person name="Andere A."/>
            <person name="Kelstrup H."/>
            <person name="Emery V."/>
            <person name="Picard C."/>
        </authorList>
    </citation>
    <scope>NUCLEOTIDE SEQUENCE</scope>
    <source>
        <strain evidence="5">Stoneville</strain>
        <tissue evidence="5">Whole head</tissue>
    </source>
</reference>